<feature type="region of interest" description="Disordered" evidence="1">
    <location>
        <begin position="476"/>
        <end position="497"/>
    </location>
</feature>
<dbReference type="PANTHER" id="PTHR48190">
    <property type="entry name" value="PROGRAMMED CELL DEATH PROTEIN 7"/>
    <property type="match status" value="1"/>
</dbReference>
<dbReference type="GeneTree" id="ENSGT00390000017392"/>
<proteinExistence type="predicted"/>
<dbReference type="InterPro" id="IPR031974">
    <property type="entry name" value="PDCD7"/>
</dbReference>
<sequence length="586" mass="67330">MEKHTYSEGQAQRVSHPMYPDPNMLGMASGSFPGARSYVSASNEMLGSVPVPGGFWPSQGIYQHPPPPHQMTANNQRYVQPQWSPFISHMEHNRSDYRFGPPYHQGFNREPQDFSVQGFDPTRPPPALPFNPESNHRYSEADGPADPPSSADPDYGQHNQMGVSHLDRAVGDHSHSVSESRFNHPGFGGQQQGFDYSPGTVRYGRDSADHDTPPGCWQDGGLLVRLQPSPADPESTQRRLDEQWLLTFLLNRKIKKSSASKEPDSALPICELKERLYDAARLVSDLSLLCQTLKQNMEDEGVWTESYAKAAAMRSDLQDKLKVFGDSACMDACKKKVDLIRRKRARNRRKKRESCEEIKEKEARASEKDAAIEKWRMKRIQQVEEKKRELELRQAADSVLSEVRKKQADAKRMTDVLRSLEKLRRLRKEAAAKKGVHPEKEADEVFEGHLERLRRLIRKRTAVYAAEEKALRVMLEGEREEERKREQERKHRKEREKQLQRRREVECVLFGDEMPSDHPLQPYRQYYLQAETSLHALIQTRRAWDQYLVPSDVPEGSFIPQSWVLPELPSDEVWSTALDKQNTGGD</sequence>
<reference evidence="2" key="1">
    <citation type="submission" date="2025-08" db="UniProtKB">
        <authorList>
            <consortium name="Ensembl"/>
        </authorList>
    </citation>
    <scope>IDENTIFICATION</scope>
</reference>
<dbReference type="AlphaFoldDB" id="A0A3B3T8Y8"/>
<organism evidence="2 3">
    <name type="scientific">Paramormyrops kingsleyae</name>
    <dbReference type="NCBI Taxonomy" id="1676925"/>
    <lineage>
        <taxon>Eukaryota</taxon>
        <taxon>Metazoa</taxon>
        <taxon>Chordata</taxon>
        <taxon>Craniata</taxon>
        <taxon>Vertebrata</taxon>
        <taxon>Euteleostomi</taxon>
        <taxon>Actinopterygii</taxon>
        <taxon>Neopterygii</taxon>
        <taxon>Teleostei</taxon>
        <taxon>Osteoglossocephala</taxon>
        <taxon>Osteoglossomorpha</taxon>
        <taxon>Osteoglossiformes</taxon>
        <taxon>Mormyridae</taxon>
        <taxon>Paramormyrops</taxon>
    </lineage>
</organism>
<evidence type="ECO:0000313" key="2">
    <source>
        <dbReference type="Ensembl" id="ENSPKIP00000039682.1"/>
    </source>
</evidence>
<feature type="compositionally biased region" description="Basic and acidic residues" evidence="1">
    <location>
        <begin position="165"/>
        <end position="182"/>
    </location>
</feature>
<dbReference type="Proteomes" id="UP000261540">
    <property type="component" value="Unplaced"/>
</dbReference>
<evidence type="ECO:0000256" key="1">
    <source>
        <dbReference type="SAM" id="MobiDB-lite"/>
    </source>
</evidence>
<keyword evidence="3" id="KW-1185">Reference proteome</keyword>
<evidence type="ECO:0000313" key="3">
    <source>
        <dbReference type="Proteomes" id="UP000261540"/>
    </source>
</evidence>
<dbReference type="GO" id="GO:0005689">
    <property type="term" value="C:U12-type spliceosomal complex"/>
    <property type="evidence" value="ECO:0007669"/>
    <property type="project" value="TreeGrafter"/>
</dbReference>
<feature type="compositionally biased region" description="Low complexity" evidence="1">
    <location>
        <begin position="141"/>
        <end position="154"/>
    </location>
</feature>
<dbReference type="Pfam" id="PF16021">
    <property type="entry name" value="PDCD7"/>
    <property type="match status" value="1"/>
</dbReference>
<reference evidence="2" key="2">
    <citation type="submission" date="2025-09" db="UniProtKB">
        <authorList>
            <consortium name="Ensembl"/>
        </authorList>
    </citation>
    <scope>IDENTIFICATION</scope>
</reference>
<accession>A0A3B3T8Y8</accession>
<dbReference type="PANTHER" id="PTHR48190:SF2">
    <property type="entry name" value="PROGRAMMED CELL DEATH PROTEIN 7"/>
    <property type="match status" value="1"/>
</dbReference>
<protein>
    <submittedName>
        <fullName evidence="2">Programmed cell death 7</fullName>
    </submittedName>
</protein>
<feature type="region of interest" description="Disordered" evidence="1">
    <location>
        <begin position="97"/>
        <end position="199"/>
    </location>
</feature>
<dbReference type="STRING" id="1676925.ENSPKIP00000039682"/>
<dbReference type="Ensembl" id="ENSPKIT00000020693.1">
    <property type="protein sequence ID" value="ENSPKIP00000039682.1"/>
    <property type="gene ID" value="ENSPKIG00000016945.1"/>
</dbReference>
<name>A0A3B3T8Y8_9TELE</name>
<dbReference type="InterPro" id="IPR052831">
    <property type="entry name" value="Apoptosis_promoter"/>
</dbReference>